<organism evidence="3 4">
    <name type="scientific">Prauserella halophila</name>
    <dbReference type="NCBI Taxonomy" id="185641"/>
    <lineage>
        <taxon>Bacteria</taxon>
        <taxon>Bacillati</taxon>
        <taxon>Actinomycetota</taxon>
        <taxon>Actinomycetes</taxon>
        <taxon>Pseudonocardiales</taxon>
        <taxon>Pseudonocardiaceae</taxon>
        <taxon>Prauserella</taxon>
    </lineage>
</organism>
<dbReference type="EMBL" id="BAAALN010000012">
    <property type="protein sequence ID" value="GAA1246784.1"/>
    <property type="molecule type" value="Genomic_DNA"/>
</dbReference>
<keyword evidence="2" id="KW-1133">Transmembrane helix</keyword>
<feature type="compositionally biased region" description="Acidic residues" evidence="1">
    <location>
        <begin position="1"/>
        <end position="19"/>
    </location>
</feature>
<evidence type="ECO:0000313" key="4">
    <source>
        <dbReference type="Proteomes" id="UP001500653"/>
    </source>
</evidence>
<sequence>MRSESSEPEQPEQPEEPDVPDVPARAEQSARAEQPGPAEQPASEQPEVQDRPEGAASPSRRPPGPVLLTVALAVVVVVASLVAAVLLRPDADREVADGLSMPTATAGNGCAGGPCRVVASASVNGMTVELLAAERGSAGRLRAGGPASASVAEVAIGTMGVPLNQDSLRCEESVTPVCLVRGPHDGGMVGELHVWQGDSWRSDQRPYFSDAGSVTLDDVDSDDVPEVIVVSHDCSDVDSVAACRQAPVLAEVFDLSGGTVGCTGTYGSPGSLRGWPEVDVELSELMACS</sequence>
<feature type="transmembrane region" description="Helical" evidence="2">
    <location>
        <begin position="66"/>
        <end position="87"/>
    </location>
</feature>
<dbReference type="RefSeq" id="WP_253865907.1">
    <property type="nucleotide sequence ID" value="NZ_BAAALN010000012.1"/>
</dbReference>
<feature type="region of interest" description="Disordered" evidence="1">
    <location>
        <begin position="1"/>
        <end position="62"/>
    </location>
</feature>
<keyword evidence="2" id="KW-0472">Membrane</keyword>
<comment type="caution">
    <text evidence="3">The sequence shown here is derived from an EMBL/GenBank/DDBJ whole genome shotgun (WGS) entry which is preliminary data.</text>
</comment>
<evidence type="ECO:0000256" key="2">
    <source>
        <dbReference type="SAM" id="Phobius"/>
    </source>
</evidence>
<gene>
    <name evidence="3" type="ORF">GCM10009676_36250</name>
</gene>
<protein>
    <submittedName>
        <fullName evidence="3">Uncharacterized protein</fullName>
    </submittedName>
</protein>
<evidence type="ECO:0000313" key="3">
    <source>
        <dbReference type="EMBL" id="GAA1246784.1"/>
    </source>
</evidence>
<proteinExistence type="predicted"/>
<evidence type="ECO:0000256" key="1">
    <source>
        <dbReference type="SAM" id="MobiDB-lite"/>
    </source>
</evidence>
<dbReference type="Proteomes" id="UP001500653">
    <property type="component" value="Unassembled WGS sequence"/>
</dbReference>
<reference evidence="4" key="1">
    <citation type="journal article" date="2019" name="Int. J. Syst. Evol. Microbiol.">
        <title>The Global Catalogue of Microorganisms (GCM) 10K type strain sequencing project: providing services to taxonomists for standard genome sequencing and annotation.</title>
        <authorList>
            <consortium name="The Broad Institute Genomics Platform"/>
            <consortium name="The Broad Institute Genome Sequencing Center for Infectious Disease"/>
            <person name="Wu L."/>
            <person name="Ma J."/>
        </authorList>
    </citation>
    <scope>NUCLEOTIDE SEQUENCE [LARGE SCALE GENOMIC DNA]</scope>
    <source>
        <strain evidence="4">JCM 13023</strain>
    </source>
</reference>
<keyword evidence="4" id="KW-1185">Reference proteome</keyword>
<accession>A0ABP4H167</accession>
<name>A0ABP4H167_9PSEU</name>
<keyword evidence="2" id="KW-0812">Transmembrane</keyword>